<keyword evidence="2" id="KW-1185">Reference proteome</keyword>
<protein>
    <submittedName>
        <fullName evidence="1">Uncharacterized protein</fullName>
    </submittedName>
</protein>
<dbReference type="Proteomes" id="UP001162030">
    <property type="component" value="Chromosome"/>
</dbReference>
<evidence type="ECO:0000313" key="1">
    <source>
        <dbReference type="EMBL" id="CAI8884160.1"/>
    </source>
</evidence>
<proteinExistence type="predicted"/>
<evidence type="ECO:0000313" key="2">
    <source>
        <dbReference type="Proteomes" id="UP001162030"/>
    </source>
</evidence>
<organism evidence="1 2">
    <name type="scientific">Methylocaldum szegediense</name>
    <dbReference type="NCBI Taxonomy" id="73780"/>
    <lineage>
        <taxon>Bacteria</taxon>
        <taxon>Pseudomonadati</taxon>
        <taxon>Pseudomonadota</taxon>
        <taxon>Gammaproteobacteria</taxon>
        <taxon>Methylococcales</taxon>
        <taxon>Methylococcaceae</taxon>
        <taxon>Methylocaldum</taxon>
    </lineage>
</organism>
<sequence>MWGWLYRGVLDIADITGLDFDQAHTRHRSPMTPCMDRSETAPHHVGETCLALKGA</sequence>
<reference evidence="1 2" key="1">
    <citation type="submission" date="2023-03" db="EMBL/GenBank/DDBJ databases">
        <authorList>
            <person name="Pearce D."/>
        </authorList>
    </citation>
    <scope>NUCLEOTIDE SEQUENCE [LARGE SCALE GENOMIC DNA]</scope>
    <source>
        <strain evidence="1">Msz</strain>
    </source>
</reference>
<name>A0ABN8XAC1_9GAMM</name>
<accession>A0ABN8XAC1</accession>
<dbReference type="EMBL" id="OX458333">
    <property type="protein sequence ID" value="CAI8884160.1"/>
    <property type="molecule type" value="Genomic_DNA"/>
</dbReference>
<gene>
    <name evidence="1" type="ORF">MSZNOR_3117</name>
</gene>